<dbReference type="PROSITE" id="PS50003">
    <property type="entry name" value="PH_DOMAIN"/>
    <property type="match status" value="1"/>
</dbReference>
<dbReference type="Proteomes" id="UP000054248">
    <property type="component" value="Unassembled WGS sequence"/>
</dbReference>
<dbReference type="EMBL" id="KN823146">
    <property type="protein sequence ID" value="KIO21206.1"/>
    <property type="molecule type" value="Genomic_DNA"/>
</dbReference>
<dbReference type="STRING" id="1051891.A0A0C3Q9F2"/>
<name>A0A0C3Q9F2_9AGAM</name>
<dbReference type="PANTHER" id="PTHR36100:SF1">
    <property type="entry name" value="BUD SITE SELECTION PROTEIN 4"/>
    <property type="match status" value="1"/>
</dbReference>
<dbReference type="GO" id="GO:0005525">
    <property type="term" value="F:GTP binding"/>
    <property type="evidence" value="ECO:0007669"/>
    <property type="project" value="TreeGrafter"/>
</dbReference>
<reference evidence="2 3" key="1">
    <citation type="submission" date="2014-04" db="EMBL/GenBank/DDBJ databases">
        <authorList>
            <consortium name="DOE Joint Genome Institute"/>
            <person name="Kuo A."/>
            <person name="Girlanda M."/>
            <person name="Perotto S."/>
            <person name="Kohler A."/>
            <person name="Nagy L.G."/>
            <person name="Floudas D."/>
            <person name="Copeland A."/>
            <person name="Barry K.W."/>
            <person name="Cichocki N."/>
            <person name="Veneault-Fourrey C."/>
            <person name="LaButti K."/>
            <person name="Lindquist E.A."/>
            <person name="Lipzen A."/>
            <person name="Lundell T."/>
            <person name="Morin E."/>
            <person name="Murat C."/>
            <person name="Sun H."/>
            <person name="Tunlid A."/>
            <person name="Henrissat B."/>
            <person name="Grigoriev I.V."/>
            <person name="Hibbett D.S."/>
            <person name="Martin F."/>
            <person name="Nordberg H.P."/>
            <person name="Cantor M.N."/>
            <person name="Hua S.X."/>
        </authorList>
    </citation>
    <scope>NUCLEOTIDE SEQUENCE [LARGE SCALE GENOMIC DNA]</scope>
    <source>
        <strain evidence="2 3">MUT 4182</strain>
    </source>
</reference>
<dbReference type="PANTHER" id="PTHR36100">
    <property type="entry name" value="BUD SITE SELECTION PROTEIN 4"/>
    <property type="match status" value="1"/>
</dbReference>
<dbReference type="HOGENOM" id="CLU_2607777_0_0_1"/>
<dbReference type="AlphaFoldDB" id="A0A0C3Q9F2"/>
<accession>A0A0C3Q9F2</accession>
<evidence type="ECO:0000313" key="3">
    <source>
        <dbReference type="Proteomes" id="UP000054248"/>
    </source>
</evidence>
<organism evidence="2 3">
    <name type="scientific">Tulasnella calospora MUT 4182</name>
    <dbReference type="NCBI Taxonomy" id="1051891"/>
    <lineage>
        <taxon>Eukaryota</taxon>
        <taxon>Fungi</taxon>
        <taxon>Dikarya</taxon>
        <taxon>Basidiomycota</taxon>
        <taxon>Agaricomycotina</taxon>
        <taxon>Agaricomycetes</taxon>
        <taxon>Cantharellales</taxon>
        <taxon>Tulasnellaceae</taxon>
        <taxon>Tulasnella</taxon>
    </lineage>
</organism>
<protein>
    <recommendedName>
        <fullName evidence="1">PH domain-containing protein</fullName>
    </recommendedName>
</protein>
<dbReference type="InterPro" id="IPR052007">
    <property type="entry name" value="Bud4"/>
</dbReference>
<dbReference type="InterPro" id="IPR001849">
    <property type="entry name" value="PH_domain"/>
</dbReference>
<keyword evidence="3" id="KW-1185">Reference proteome</keyword>
<evidence type="ECO:0000259" key="1">
    <source>
        <dbReference type="PROSITE" id="PS50003"/>
    </source>
</evidence>
<reference evidence="3" key="2">
    <citation type="submission" date="2015-01" db="EMBL/GenBank/DDBJ databases">
        <title>Evolutionary Origins and Diversification of the Mycorrhizal Mutualists.</title>
        <authorList>
            <consortium name="DOE Joint Genome Institute"/>
            <consortium name="Mycorrhizal Genomics Consortium"/>
            <person name="Kohler A."/>
            <person name="Kuo A."/>
            <person name="Nagy L.G."/>
            <person name="Floudas D."/>
            <person name="Copeland A."/>
            <person name="Barry K.W."/>
            <person name="Cichocki N."/>
            <person name="Veneault-Fourrey C."/>
            <person name="LaButti K."/>
            <person name="Lindquist E.A."/>
            <person name="Lipzen A."/>
            <person name="Lundell T."/>
            <person name="Morin E."/>
            <person name="Murat C."/>
            <person name="Riley R."/>
            <person name="Ohm R."/>
            <person name="Sun H."/>
            <person name="Tunlid A."/>
            <person name="Henrissat B."/>
            <person name="Grigoriev I.V."/>
            <person name="Hibbett D.S."/>
            <person name="Martin F."/>
        </authorList>
    </citation>
    <scope>NUCLEOTIDE SEQUENCE [LARGE SCALE GENOMIC DNA]</scope>
    <source>
        <strain evidence="3">MUT 4182</strain>
    </source>
</reference>
<dbReference type="SUPFAM" id="SSF50729">
    <property type="entry name" value="PH domain-like"/>
    <property type="match status" value="1"/>
</dbReference>
<dbReference type="OrthoDB" id="2123378at2759"/>
<evidence type="ECO:0000313" key="2">
    <source>
        <dbReference type="EMBL" id="KIO21206.1"/>
    </source>
</evidence>
<feature type="domain" description="PH" evidence="1">
    <location>
        <begin position="1"/>
        <end position="40"/>
    </location>
</feature>
<gene>
    <name evidence="2" type="ORF">M407DRAFT_29197</name>
</gene>
<sequence>MYNVERSFRLAFPNKEVISFFADTEADKAKWLEILRALIGRIPPNPLWAELVWQRQEEILSGAQPRPSVLPPVTEGTSS</sequence>
<proteinExistence type="predicted"/>